<feature type="transmembrane region" description="Helical" evidence="2">
    <location>
        <begin position="241"/>
        <end position="262"/>
    </location>
</feature>
<feature type="transmembrane region" description="Helical" evidence="2">
    <location>
        <begin position="7"/>
        <end position="28"/>
    </location>
</feature>
<dbReference type="EMBL" id="KB444953">
    <property type="protein sequence ID" value="EMD44799.1"/>
    <property type="molecule type" value="Genomic_DNA"/>
</dbReference>
<gene>
    <name evidence="4" type="ORF">EHI5A_163990</name>
</gene>
<feature type="transmembrane region" description="Helical" evidence="2">
    <location>
        <begin position="40"/>
        <end position="61"/>
    </location>
</feature>
<feature type="transmembrane region" description="Helical" evidence="2">
    <location>
        <begin position="166"/>
        <end position="190"/>
    </location>
</feature>
<proteinExistence type="predicted"/>
<keyword evidence="1" id="KW-0520">NAD</keyword>
<feature type="transmembrane region" description="Helical" evidence="2">
    <location>
        <begin position="268"/>
        <end position="286"/>
    </location>
</feature>
<feature type="transmembrane region" description="Helical" evidence="2">
    <location>
        <begin position="210"/>
        <end position="229"/>
    </location>
</feature>
<evidence type="ECO:0000313" key="4">
    <source>
        <dbReference type="EMBL" id="EMD44799.1"/>
    </source>
</evidence>
<keyword evidence="2" id="KW-0472">Membrane</keyword>
<feature type="domain" description="NADP transhydrogenase beta-like" evidence="3">
    <location>
        <begin position="2"/>
        <end position="311"/>
    </location>
</feature>
<reference evidence="4 5" key="1">
    <citation type="submission" date="2013-02" db="EMBL/GenBank/DDBJ databases">
        <authorList>
            <person name="Hannick L."/>
            <person name="Zafar N."/>
            <person name="Lorenzi H."/>
            <person name="Ali I.A."/>
            <person name="Petri W.P."/>
            <person name="Caler E."/>
        </authorList>
    </citation>
    <scope>NUCLEOTIDE SEQUENCE [LARGE SCALE GENOMIC DNA]</scope>
    <source>
        <strain evidence="4 5">KU27</strain>
    </source>
</reference>
<dbReference type="InterPro" id="IPR034300">
    <property type="entry name" value="PNTB-like"/>
</dbReference>
<dbReference type="PANTHER" id="PTHR44758">
    <property type="entry name" value="NAD(P) TRANSHYDROGENASE SUBUNIT BETA"/>
    <property type="match status" value="1"/>
</dbReference>
<protein>
    <submittedName>
        <fullName evidence="4">NAD(P) transhydrogenase subunit alpha, putative</fullName>
    </submittedName>
</protein>
<evidence type="ECO:0000256" key="1">
    <source>
        <dbReference type="ARBA" id="ARBA00023027"/>
    </source>
</evidence>
<organism evidence="4 5">
    <name type="scientific">Entamoeba histolytica KU27</name>
    <dbReference type="NCBI Taxonomy" id="885311"/>
    <lineage>
        <taxon>Eukaryota</taxon>
        <taxon>Amoebozoa</taxon>
        <taxon>Evosea</taxon>
        <taxon>Archamoebae</taxon>
        <taxon>Mastigamoebida</taxon>
        <taxon>Entamoebidae</taxon>
        <taxon>Entamoeba</taxon>
    </lineage>
</organism>
<dbReference type="AlphaFoldDB" id="M2Q5R9"/>
<sequence length="316" mass="33911">MGNIYGIIGMCVAFITAIISKCCDFLNAPTSSDALDRNEILYLLVGYLSCLIPAACIGIFIASRVEMVQMPQLVAGFHSFVGLAAVFVGFAHWIKDASSYQQVHELKTNEEKEEANIMHLTMIGLETVLGIFIGGMTFTGSLVAFGKLQGIIRSKPLIIGGNFRHVLNAGLVIFGCLLCIPYIASEVIVMNDIPVFGDTVSITDIQKYSVYFNAGILILVTLISFFIGWHMVMAIGGADMPVVVSMLNSYSGWATAASGFLLNNYAMIVGGALIGSSGAILSYIMCKAMNRSFMSVIFGGFGATPSKTRNQEDEGP</sequence>
<name>M2Q5R9_ENTHI</name>
<dbReference type="Proteomes" id="UP000011755">
    <property type="component" value="Unassembled WGS sequence"/>
</dbReference>
<evidence type="ECO:0000256" key="2">
    <source>
        <dbReference type="SAM" id="Phobius"/>
    </source>
</evidence>
<evidence type="ECO:0000259" key="3">
    <source>
        <dbReference type="Pfam" id="PF02233"/>
    </source>
</evidence>
<dbReference type="PANTHER" id="PTHR44758:SF1">
    <property type="entry name" value="NAD(P) TRANSHYDROGENASE SUBUNIT BETA"/>
    <property type="match status" value="1"/>
</dbReference>
<dbReference type="Pfam" id="PF02233">
    <property type="entry name" value="PNTB"/>
    <property type="match status" value="1"/>
</dbReference>
<feature type="non-terminal residue" evidence="4">
    <location>
        <position position="316"/>
    </location>
</feature>
<keyword evidence="2" id="KW-1133">Transmembrane helix</keyword>
<accession>M2Q5R9</accession>
<evidence type="ECO:0000313" key="5">
    <source>
        <dbReference type="Proteomes" id="UP000011755"/>
    </source>
</evidence>
<dbReference type="VEuPathDB" id="AmoebaDB:EHI5A_163990"/>
<feature type="transmembrane region" description="Helical" evidence="2">
    <location>
        <begin position="117"/>
        <end position="145"/>
    </location>
</feature>
<feature type="transmembrane region" description="Helical" evidence="2">
    <location>
        <begin position="73"/>
        <end position="94"/>
    </location>
</feature>
<keyword evidence="2" id="KW-0812">Transmembrane</keyword>